<feature type="repeat" description="PPR" evidence="3">
    <location>
        <begin position="217"/>
        <end position="251"/>
    </location>
</feature>
<dbReference type="AlphaFoldDB" id="A0AAN9EA85"/>
<dbReference type="PROSITE" id="PS51375">
    <property type="entry name" value="PPR"/>
    <property type="match status" value="4"/>
</dbReference>
<dbReference type="InterPro" id="IPR046848">
    <property type="entry name" value="E_motif"/>
</dbReference>
<comment type="similarity">
    <text evidence="1">Belongs to the PPR family. PCMP-H subfamily.</text>
</comment>
<dbReference type="FunFam" id="1.25.40.10:FF:000031">
    <property type="entry name" value="Pentatricopeptide repeat-containing protein mitochondrial"/>
    <property type="match status" value="1"/>
</dbReference>
<gene>
    <name evidence="5" type="ORF">RIF29_33028</name>
</gene>
<evidence type="ECO:0000313" key="5">
    <source>
        <dbReference type="EMBL" id="KAK7250529.1"/>
    </source>
</evidence>
<dbReference type="PANTHER" id="PTHR47926">
    <property type="entry name" value="PENTATRICOPEPTIDE REPEAT-CONTAINING PROTEIN"/>
    <property type="match status" value="1"/>
</dbReference>
<evidence type="ECO:0000256" key="1">
    <source>
        <dbReference type="ARBA" id="ARBA00006643"/>
    </source>
</evidence>
<dbReference type="Pfam" id="PF20431">
    <property type="entry name" value="E_motif"/>
    <property type="match status" value="1"/>
</dbReference>
<accession>A0AAN9EA85</accession>
<reference evidence="5 6" key="1">
    <citation type="submission" date="2024-01" db="EMBL/GenBank/DDBJ databases">
        <title>The genomes of 5 underutilized Papilionoideae crops provide insights into root nodulation and disease resistanc.</title>
        <authorList>
            <person name="Yuan L."/>
        </authorList>
    </citation>
    <scope>NUCLEOTIDE SEQUENCE [LARGE SCALE GENOMIC DNA]</scope>
    <source>
        <strain evidence="5">ZHUSHIDOU_FW_LH</strain>
        <tissue evidence="5">Leaf</tissue>
    </source>
</reference>
<dbReference type="Pfam" id="PF14432">
    <property type="entry name" value="DYW_deaminase"/>
    <property type="match status" value="1"/>
</dbReference>
<proteinExistence type="inferred from homology"/>
<comment type="caution">
    <text evidence="5">The sequence shown here is derived from an EMBL/GenBank/DDBJ whole genome shotgun (WGS) entry which is preliminary data.</text>
</comment>
<dbReference type="InterPro" id="IPR032867">
    <property type="entry name" value="DYW_dom"/>
</dbReference>
<dbReference type="GO" id="GO:0008270">
    <property type="term" value="F:zinc ion binding"/>
    <property type="evidence" value="ECO:0007669"/>
    <property type="project" value="InterPro"/>
</dbReference>
<evidence type="ECO:0000313" key="6">
    <source>
        <dbReference type="Proteomes" id="UP001372338"/>
    </source>
</evidence>
<feature type="repeat" description="PPR" evidence="3">
    <location>
        <begin position="290"/>
        <end position="320"/>
    </location>
</feature>
<dbReference type="PANTHER" id="PTHR47926:SF458">
    <property type="entry name" value="PENTATRICOPEPTIDE REPEAT-CONTAINING PROTEIN"/>
    <property type="match status" value="1"/>
</dbReference>
<dbReference type="FunFam" id="1.25.40.10:FF:000393">
    <property type="entry name" value="Pentatricopeptide repeat-containing protein At1g20230"/>
    <property type="match status" value="1"/>
</dbReference>
<evidence type="ECO:0000259" key="4">
    <source>
        <dbReference type="Pfam" id="PF14432"/>
    </source>
</evidence>
<dbReference type="GO" id="GO:0003723">
    <property type="term" value="F:RNA binding"/>
    <property type="evidence" value="ECO:0007669"/>
    <property type="project" value="InterPro"/>
</dbReference>
<name>A0AAN9EA85_CROPI</name>
<organism evidence="5 6">
    <name type="scientific">Crotalaria pallida</name>
    <name type="common">Smooth rattlebox</name>
    <name type="synonym">Crotalaria striata</name>
    <dbReference type="NCBI Taxonomy" id="3830"/>
    <lineage>
        <taxon>Eukaryota</taxon>
        <taxon>Viridiplantae</taxon>
        <taxon>Streptophyta</taxon>
        <taxon>Embryophyta</taxon>
        <taxon>Tracheophyta</taxon>
        <taxon>Spermatophyta</taxon>
        <taxon>Magnoliopsida</taxon>
        <taxon>eudicotyledons</taxon>
        <taxon>Gunneridae</taxon>
        <taxon>Pentapetalae</taxon>
        <taxon>rosids</taxon>
        <taxon>fabids</taxon>
        <taxon>Fabales</taxon>
        <taxon>Fabaceae</taxon>
        <taxon>Papilionoideae</taxon>
        <taxon>50 kb inversion clade</taxon>
        <taxon>genistoids sensu lato</taxon>
        <taxon>core genistoids</taxon>
        <taxon>Crotalarieae</taxon>
        <taxon>Crotalaria</taxon>
    </lineage>
</organism>
<evidence type="ECO:0000256" key="2">
    <source>
        <dbReference type="ARBA" id="ARBA00022737"/>
    </source>
</evidence>
<evidence type="ECO:0000256" key="3">
    <source>
        <dbReference type="PROSITE-ProRule" id="PRU00708"/>
    </source>
</evidence>
<protein>
    <recommendedName>
        <fullName evidence="4">DYW domain-containing protein</fullName>
    </recommendedName>
</protein>
<feature type="domain" description="DYW" evidence="4">
    <location>
        <begin position="536"/>
        <end position="628"/>
    </location>
</feature>
<keyword evidence="2" id="KW-0677">Repeat</keyword>
<sequence>MLCSSTLSLSLSLTLPTQISTNQKQLITKFNTPFELKQAHAHLIKTHHHAPLSSLPLTRVALICALSPNYLPYAHHIILLSHPQPLFIWNTCLKTLSQNAPQHALTLFIHLLRMGLTPDHFSFSFLLKACTRLLDVDNGKTIHGYVEKLCLFRTNLVLQNMLLHLYVVCGKMGEAQLVFDKMTERDVVTWNIMVGGLIKGGDVGDAYRLFSLMPEKNVRSWTTMISGFTRCGRSREAVELFLEMGKEGLRPNEVTVVAVLAACAELGDLEFGESVYHRFEVENREGFRGNVHVSNTLIDMYVKCGCLEEGYRVFEAMEERTVVSWSSMIAGFAMHGQGEKALELYDEMIRCGVEPNYITFVGLLHACSHMGLVDKGREFFTIMTSDYGIVPCVEHYGCLVDLLSRAGLLEEAHEVIMNMPMSPNGVIWGALLGGCRLHKNTVLAEEAMRHISELDPLNDGYYVVLSNVYAEAGEWEEVSRVRKLMKNRGVKKTPGCSSITIDGVVHEFEAGDETHHQAEKIFEMWDKLLVKMKGKGYVPNTSVVLLDVEDKEKEKFLFRHSEKLALVFGLINTKPGMPIRIMKNLRVCEDCHVAFKLLSAIENREIVVRDRNRFHCFKDGTCSCKDYW</sequence>
<keyword evidence="6" id="KW-1185">Reference proteome</keyword>
<dbReference type="InterPro" id="IPR002885">
    <property type="entry name" value="PPR_rpt"/>
</dbReference>
<dbReference type="Gene3D" id="1.25.40.10">
    <property type="entry name" value="Tetratricopeptide repeat domain"/>
    <property type="match status" value="4"/>
</dbReference>
<feature type="repeat" description="PPR" evidence="3">
    <location>
        <begin position="321"/>
        <end position="355"/>
    </location>
</feature>
<dbReference type="Pfam" id="PF01535">
    <property type="entry name" value="PPR"/>
    <property type="match status" value="3"/>
</dbReference>
<dbReference type="InterPro" id="IPR046960">
    <property type="entry name" value="PPR_At4g14850-like_plant"/>
</dbReference>
<dbReference type="Proteomes" id="UP001372338">
    <property type="component" value="Unassembled WGS sequence"/>
</dbReference>
<dbReference type="FunFam" id="1.25.40.10:FF:000366">
    <property type="entry name" value="Pentatricopeptide (PPR) repeat-containing protein"/>
    <property type="match status" value="1"/>
</dbReference>
<dbReference type="GO" id="GO:0009451">
    <property type="term" value="P:RNA modification"/>
    <property type="evidence" value="ECO:0007669"/>
    <property type="project" value="InterPro"/>
</dbReference>
<feature type="repeat" description="PPR" evidence="3">
    <location>
        <begin position="186"/>
        <end position="216"/>
    </location>
</feature>
<dbReference type="EMBL" id="JAYWIO010000007">
    <property type="protein sequence ID" value="KAK7250529.1"/>
    <property type="molecule type" value="Genomic_DNA"/>
</dbReference>
<dbReference type="NCBIfam" id="TIGR00756">
    <property type="entry name" value="PPR"/>
    <property type="match status" value="4"/>
</dbReference>
<dbReference type="Pfam" id="PF13041">
    <property type="entry name" value="PPR_2"/>
    <property type="match status" value="2"/>
</dbReference>
<dbReference type="InterPro" id="IPR011990">
    <property type="entry name" value="TPR-like_helical_dom_sf"/>
</dbReference>